<dbReference type="InParanoid" id="K1VPH9"/>
<accession>K1VPH9</accession>
<organism evidence="2 3">
    <name type="scientific">Trichosporon asahii var. asahii (strain CBS 8904)</name>
    <name type="common">Yeast</name>
    <dbReference type="NCBI Taxonomy" id="1220162"/>
    <lineage>
        <taxon>Eukaryota</taxon>
        <taxon>Fungi</taxon>
        <taxon>Dikarya</taxon>
        <taxon>Basidiomycota</taxon>
        <taxon>Agaricomycotina</taxon>
        <taxon>Tremellomycetes</taxon>
        <taxon>Trichosporonales</taxon>
        <taxon>Trichosporonaceae</taxon>
        <taxon>Trichosporon</taxon>
    </lineage>
</organism>
<dbReference type="HOGENOM" id="CLU_418080_0_0_1"/>
<dbReference type="EMBL" id="AMBO01000317">
    <property type="protein sequence ID" value="EKD01387.1"/>
    <property type="molecule type" value="Genomic_DNA"/>
</dbReference>
<feature type="compositionally biased region" description="Acidic residues" evidence="1">
    <location>
        <begin position="639"/>
        <end position="648"/>
    </location>
</feature>
<feature type="region of interest" description="Disordered" evidence="1">
    <location>
        <begin position="636"/>
        <end position="656"/>
    </location>
</feature>
<protein>
    <submittedName>
        <fullName evidence="2">Uncharacterized protein</fullName>
    </submittedName>
</protein>
<evidence type="ECO:0000256" key="1">
    <source>
        <dbReference type="SAM" id="MobiDB-lite"/>
    </source>
</evidence>
<gene>
    <name evidence="2" type="ORF">A1Q2_04309</name>
</gene>
<proteinExistence type="predicted"/>
<dbReference type="eggNOG" id="ENOG502RUZT">
    <property type="taxonomic scope" value="Eukaryota"/>
</dbReference>
<name>K1VPH9_TRIAC</name>
<evidence type="ECO:0000313" key="3">
    <source>
        <dbReference type="Proteomes" id="UP000006757"/>
    </source>
</evidence>
<comment type="caution">
    <text evidence="2">The sequence shown here is derived from an EMBL/GenBank/DDBJ whole genome shotgun (WGS) entry which is preliminary data.</text>
</comment>
<evidence type="ECO:0000313" key="2">
    <source>
        <dbReference type="EMBL" id="EKD01387.1"/>
    </source>
</evidence>
<keyword evidence="3" id="KW-1185">Reference proteome</keyword>
<dbReference type="STRING" id="1220162.K1VPH9"/>
<reference evidence="2 3" key="1">
    <citation type="journal article" date="2012" name="Eukaryot. Cell">
        <title>Genome sequence of the Trichosporon asahii environmental strain CBS 8904.</title>
        <authorList>
            <person name="Yang R.Y."/>
            <person name="Li H.T."/>
            <person name="Zhu H."/>
            <person name="Zhou G.P."/>
            <person name="Wang M."/>
            <person name="Wang L."/>
        </authorList>
    </citation>
    <scope>NUCLEOTIDE SEQUENCE [LARGE SCALE GENOMIC DNA]</scope>
    <source>
        <strain evidence="2 3">CBS 8904</strain>
    </source>
</reference>
<sequence length="656" mass="72329">MLVGMVLWQSQRSTVFADELASAIQGLTDDDRLHCSIGSASTEERFELLERLNDYADGLGEGATSHSQFFAPTPPPGSVPVTETLKLYGRWPKEEDRLVDEWLPRLDAFRNIAQELEAREQCDRSANTECSTNSPIGVFYVWAVSCLKYDSRDPLTGLPFNLSDTGSPLKPTLLAHKIHKAPLDLGQLKKVPTQLSHFDDSRRNARVEAWGVNKFLRSYRLPAVEAFLDGLLPMLRQRLQRLQAHGLLIGVTMPQHVVRLSHHVDTRLRLSHSDFASLFDECGAMTERDVRKLEGVARATGDVQRLWRDELRKWQMENDENVDNVLKLNCSTRNLRTILWVEHHPIDLVFDANAFLRKKFGGRSGRQLSLRTFCQYQNTPGRRPLDQLIPEQDREVRVDPAPHTVDAAAAIPRARDRIVTGSLNPLEVQLRESERIAVREERPQRQILLANVVEPAAAEPIAVEPVVAEPIAVEPAAAEPIAVEPVVAEPIAVEPVVAEPIAVEPVAAEPMFGEPAAAEPFVAEPIVAEPAQHAVAERVTVAPAAVEPIGVTAGRVPAEAELPVVRPNVPVAGPGHVNRAFQEISSIERRLRRADPDAEPAPLVTPVSALADSSYPQRLAWQLPAVQALAGIINASAPAEEDDDEGDESFMGVAEQ</sequence>
<dbReference type="AlphaFoldDB" id="K1VPH9"/>
<dbReference type="Proteomes" id="UP000006757">
    <property type="component" value="Unassembled WGS sequence"/>
</dbReference>